<organism evidence="2 3">
    <name type="scientific">Schizophyllum amplum</name>
    <dbReference type="NCBI Taxonomy" id="97359"/>
    <lineage>
        <taxon>Eukaryota</taxon>
        <taxon>Fungi</taxon>
        <taxon>Dikarya</taxon>
        <taxon>Basidiomycota</taxon>
        <taxon>Agaricomycotina</taxon>
        <taxon>Agaricomycetes</taxon>
        <taxon>Agaricomycetidae</taxon>
        <taxon>Agaricales</taxon>
        <taxon>Schizophyllaceae</taxon>
        <taxon>Schizophyllum</taxon>
    </lineage>
</organism>
<dbReference type="OrthoDB" id="3255572at2759"/>
<dbReference type="InterPro" id="IPR009057">
    <property type="entry name" value="Homeodomain-like_sf"/>
</dbReference>
<gene>
    <name evidence="2" type="ORF">BD626DRAFT_386383</name>
</gene>
<dbReference type="AlphaFoldDB" id="A0A550BS14"/>
<dbReference type="SUPFAM" id="SSF46689">
    <property type="entry name" value="Homeodomain-like"/>
    <property type="match status" value="1"/>
</dbReference>
<dbReference type="PANTHER" id="PTHR48472">
    <property type="entry name" value="TC1-LIKE TRANSPOSASE DDE DOMAIN-CONTAINING PROTEIN"/>
    <property type="match status" value="1"/>
</dbReference>
<dbReference type="Proteomes" id="UP000320762">
    <property type="component" value="Unassembled WGS sequence"/>
</dbReference>
<keyword evidence="2" id="KW-0371">Homeobox</keyword>
<dbReference type="PROSITE" id="PS51057">
    <property type="entry name" value="PAIRED_2"/>
    <property type="match status" value="1"/>
</dbReference>
<keyword evidence="2" id="KW-0238">DNA-binding</keyword>
<evidence type="ECO:0000313" key="3">
    <source>
        <dbReference type="Proteomes" id="UP000320762"/>
    </source>
</evidence>
<protein>
    <submittedName>
        <fullName evidence="2">Homeodomain-like protein</fullName>
    </submittedName>
</protein>
<reference evidence="2 3" key="1">
    <citation type="journal article" date="2019" name="New Phytol.">
        <title>Comparative genomics reveals unique wood-decay strategies and fruiting body development in the Schizophyllaceae.</title>
        <authorList>
            <person name="Almasi E."/>
            <person name="Sahu N."/>
            <person name="Krizsan K."/>
            <person name="Balint B."/>
            <person name="Kovacs G.M."/>
            <person name="Kiss B."/>
            <person name="Cseklye J."/>
            <person name="Drula E."/>
            <person name="Henrissat B."/>
            <person name="Nagy I."/>
            <person name="Chovatia M."/>
            <person name="Adam C."/>
            <person name="LaButti K."/>
            <person name="Lipzen A."/>
            <person name="Riley R."/>
            <person name="Grigoriev I.V."/>
            <person name="Nagy L.G."/>
        </authorList>
    </citation>
    <scope>NUCLEOTIDE SEQUENCE [LARGE SCALE GENOMIC DNA]</scope>
    <source>
        <strain evidence="2 3">NL-1724</strain>
    </source>
</reference>
<feature type="domain" description="Paired" evidence="1">
    <location>
        <begin position="1"/>
        <end position="111"/>
    </location>
</feature>
<dbReference type="GO" id="GO:0003677">
    <property type="term" value="F:DNA binding"/>
    <property type="evidence" value="ECO:0007669"/>
    <property type="project" value="UniProtKB-KW"/>
</dbReference>
<accession>A0A550BS14</accession>
<dbReference type="EMBL" id="VDMD01000182">
    <property type="protein sequence ID" value="TRM55321.1"/>
    <property type="molecule type" value="Genomic_DNA"/>
</dbReference>
<dbReference type="InterPro" id="IPR001523">
    <property type="entry name" value="Paired_dom"/>
</dbReference>
<dbReference type="PANTHER" id="PTHR48472:SF1">
    <property type="entry name" value="TC1-LIKE TRANSPOSASE DDE DOMAIN-CONTAINING PROTEIN"/>
    <property type="match status" value="1"/>
</dbReference>
<feature type="non-terminal residue" evidence="2">
    <location>
        <position position="133"/>
    </location>
</feature>
<sequence>MVYRHIDPGIKQRALEMLDEGHDIDVIAAALAVHKDSISRWYNNYDKHGTVTPPITTTGRPRLLGPEVLHELSELVRQDPGLYLDEIMEWLALEHDQPISMGCLCNNLREIHLHRKLMHRVAERQDPVLRTHW</sequence>
<dbReference type="GO" id="GO:0006355">
    <property type="term" value="P:regulation of DNA-templated transcription"/>
    <property type="evidence" value="ECO:0007669"/>
    <property type="project" value="InterPro"/>
</dbReference>
<dbReference type="Pfam" id="PF00292">
    <property type="entry name" value="PAX"/>
    <property type="match status" value="1"/>
</dbReference>
<dbReference type="STRING" id="97359.A0A550BS14"/>
<evidence type="ECO:0000259" key="1">
    <source>
        <dbReference type="PROSITE" id="PS51057"/>
    </source>
</evidence>
<proteinExistence type="predicted"/>
<name>A0A550BS14_9AGAR</name>
<evidence type="ECO:0000313" key="2">
    <source>
        <dbReference type="EMBL" id="TRM55321.1"/>
    </source>
</evidence>
<comment type="caution">
    <text evidence="2">The sequence shown here is derived from an EMBL/GenBank/DDBJ whole genome shotgun (WGS) entry which is preliminary data.</text>
</comment>
<keyword evidence="3" id="KW-1185">Reference proteome</keyword>